<evidence type="ECO:0000313" key="3">
    <source>
        <dbReference type="EnsemblProtists" id="EOD32320"/>
    </source>
</evidence>
<sequence>MLAAAFATSAASSVASQWPVSRRGVLFAAVAAPLAPLRSSAAVDCLQDCQSNCFRVAPKSGRYCLDSCAEYCDQPDRRDGLSGSISNDAAEAPLPSDASPHLPPSPRHIVPFQKNQKEGCTTPLRWGAGASCPSHPLRPPALPDALNLAPTLRRAIVGGGTPNGGPASVEAFGPAREGWRQRLGGEEGAHHREGGGRPVEWREVAGAADGDEGDLPVVPRHREAAVHLFTNGRTVHPADATGPRRSAVRALRPLGSRPNGRHGCVRGRRSGAEAEVLSGPTGVHWSASPALQLDAQLSLVACVKIGKKHDKKAVPDDAILPGLCAHLSTKRMLLLLHHSTLRSAHPLLTTLASSTVQRVLQFAALPLAKDMHATVDSLWTLAADALHPHDASQAAPAKEGNRRPLSLGVLWSMSILSALLAGLGGVFQRYITTRERFESGSPSSVAILGCVATLNAVILLPAALLESRPCSVGAGGRPRARMLAFVVYGLLQLGRMLSTLQSATMTLAYNVEMVGMLSPFCTAVAARLVLKEEFPPLLFPTLLLTLSGTGLVVLGQGALASHGAFTSLDLAGMGLQSASVLMATAVRLSHRLSEGLLSSSELMLAQFSVSALPSMLSVALRDRKSLHAILALSPGGVASFFGLAWGVYLTANYLQIMVNRTLGTIRHSAASGLRLVATCLGSAILLHELPTSGCELAGLALVALGVALFYSAQLYLAHPVARRHLITASTYSARLDELGEESTTRKLQAMPSRWDCRAASRDPSLLLV</sequence>
<feature type="transmembrane region" description="Helical" evidence="2">
    <location>
        <begin position="443"/>
        <end position="464"/>
    </location>
</feature>
<feature type="transmembrane region" description="Helical" evidence="2">
    <location>
        <begin position="537"/>
        <end position="558"/>
    </location>
</feature>
<dbReference type="eggNOG" id="ENOG502SH0K">
    <property type="taxonomic scope" value="Eukaryota"/>
</dbReference>
<reference evidence="4" key="1">
    <citation type="journal article" date="2013" name="Nature">
        <title>Pan genome of the phytoplankton Emiliania underpins its global distribution.</title>
        <authorList>
            <person name="Read B.A."/>
            <person name="Kegel J."/>
            <person name="Klute M.J."/>
            <person name="Kuo A."/>
            <person name="Lefebvre S.C."/>
            <person name="Maumus F."/>
            <person name="Mayer C."/>
            <person name="Miller J."/>
            <person name="Monier A."/>
            <person name="Salamov A."/>
            <person name="Young J."/>
            <person name="Aguilar M."/>
            <person name="Claverie J.M."/>
            <person name="Frickenhaus S."/>
            <person name="Gonzalez K."/>
            <person name="Herman E.K."/>
            <person name="Lin Y.C."/>
            <person name="Napier J."/>
            <person name="Ogata H."/>
            <person name="Sarno A.F."/>
            <person name="Shmutz J."/>
            <person name="Schroeder D."/>
            <person name="de Vargas C."/>
            <person name="Verret F."/>
            <person name="von Dassow P."/>
            <person name="Valentin K."/>
            <person name="Van de Peer Y."/>
            <person name="Wheeler G."/>
            <person name="Dacks J.B."/>
            <person name="Delwiche C.F."/>
            <person name="Dyhrman S.T."/>
            <person name="Glockner G."/>
            <person name="John U."/>
            <person name="Richards T."/>
            <person name="Worden A.Z."/>
            <person name="Zhang X."/>
            <person name="Grigoriev I.V."/>
            <person name="Allen A.E."/>
            <person name="Bidle K."/>
            <person name="Borodovsky M."/>
            <person name="Bowler C."/>
            <person name="Brownlee C."/>
            <person name="Cock J.M."/>
            <person name="Elias M."/>
            <person name="Gladyshev V.N."/>
            <person name="Groth M."/>
            <person name="Guda C."/>
            <person name="Hadaegh A."/>
            <person name="Iglesias-Rodriguez M.D."/>
            <person name="Jenkins J."/>
            <person name="Jones B.M."/>
            <person name="Lawson T."/>
            <person name="Leese F."/>
            <person name="Lindquist E."/>
            <person name="Lobanov A."/>
            <person name="Lomsadze A."/>
            <person name="Malik S.B."/>
            <person name="Marsh M.E."/>
            <person name="Mackinder L."/>
            <person name="Mock T."/>
            <person name="Mueller-Roeber B."/>
            <person name="Pagarete A."/>
            <person name="Parker M."/>
            <person name="Probert I."/>
            <person name="Quesneville H."/>
            <person name="Raines C."/>
            <person name="Rensing S.A."/>
            <person name="Riano-Pachon D.M."/>
            <person name="Richier S."/>
            <person name="Rokitta S."/>
            <person name="Shiraiwa Y."/>
            <person name="Soanes D.M."/>
            <person name="van der Giezen M."/>
            <person name="Wahlund T.M."/>
            <person name="Williams B."/>
            <person name="Wilson W."/>
            <person name="Wolfe G."/>
            <person name="Wurch L.L."/>
        </authorList>
    </citation>
    <scope>NUCLEOTIDE SEQUENCE</scope>
</reference>
<feature type="transmembrane region" description="Helical" evidence="2">
    <location>
        <begin position="409"/>
        <end position="431"/>
    </location>
</feature>
<dbReference type="EnsemblProtists" id="EOD32320">
    <property type="protein sequence ID" value="EOD32320"/>
    <property type="gene ID" value="EMIHUDRAFT_112449"/>
</dbReference>
<accession>A0A0D3K985</accession>
<dbReference type="HOGENOM" id="CLU_363868_0_0_1"/>
<dbReference type="KEGG" id="ehx:EMIHUDRAFT_112449"/>
<reference evidence="3" key="2">
    <citation type="submission" date="2024-10" db="UniProtKB">
        <authorList>
            <consortium name="EnsemblProtists"/>
        </authorList>
    </citation>
    <scope>IDENTIFICATION</scope>
</reference>
<feature type="transmembrane region" description="Helical" evidence="2">
    <location>
        <begin position="672"/>
        <end position="690"/>
    </location>
</feature>
<organism evidence="3 4">
    <name type="scientific">Emiliania huxleyi (strain CCMP1516)</name>
    <dbReference type="NCBI Taxonomy" id="280463"/>
    <lineage>
        <taxon>Eukaryota</taxon>
        <taxon>Haptista</taxon>
        <taxon>Haptophyta</taxon>
        <taxon>Prymnesiophyceae</taxon>
        <taxon>Isochrysidales</taxon>
        <taxon>Noelaerhabdaceae</taxon>
        <taxon>Emiliania</taxon>
    </lineage>
</organism>
<keyword evidence="2" id="KW-0472">Membrane</keyword>
<keyword evidence="4" id="KW-1185">Reference proteome</keyword>
<keyword evidence="2" id="KW-1133">Transmembrane helix</keyword>
<keyword evidence="2" id="KW-0812">Transmembrane</keyword>
<feature type="transmembrane region" description="Helical" evidence="2">
    <location>
        <begin position="626"/>
        <end position="651"/>
    </location>
</feature>
<dbReference type="GeneID" id="17277593"/>
<dbReference type="RefSeq" id="XP_005784749.1">
    <property type="nucleotide sequence ID" value="XM_005784692.1"/>
</dbReference>
<name>A0A0D3K985_EMIH1</name>
<evidence type="ECO:0000313" key="4">
    <source>
        <dbReference type="Proteomes" id="UP000013827"/>
    </source>
</evidence>
<evidence type="ECO:0008006" key="5">
    <source>
        <dbReference type="Google" id="ProtNLM"/>
    </source>
</evidence>
<dbReference type="Proteomes" id="UP000013827">
    <property type="component" value="Unassembled WGS sequence"/>
</dbReference>
<proteinExistence type="predicted"/>
<dbReference type="PaxDb" id="2903-EOD32320"/>
<evidence type="ECO:0000256" key="1">
    <source>
        <dbReference type="SAM" id="MobiDB-lite"/>
    </source>
</evidence>
<evidence type="ECO:0000256" key="2">
    <source>
        <dbReference type="SAM" id="Phobius"/>
    </source>
</evidence>
<feature type="transmembrane region" description="Helical" evidence="2">
    <location>
        <begin position="507"/>
        <end position="530"/>
    </location>
</feature>
<feature type="transmembrane region" description="Helical" evidence="2">
    <location>
        <begin position="696"/>
        <end position="716"/>
    </location>
</feature>
<protein>
    <recommendedName>
        <fullName evidence="5">Sugar phosphate transporter domain-containing protein</fullName>
    </recommendedName>
</protein>
<dbReference type="AlphaFoldDB" id="A0A0D3K985"/>
<feature type="region of interest" description="Disordered" evidence="1">
    <location>
        <begin position="82"/>
        <end position="106"/>
    </location>
</feature>